<dbReference type="SMART" id="SM00396">
    <property type="entry name" value="ZnF_UBR1"/>
    <property type="match status" value="1"/>
</dbReference>
<dbReference type="GO" id="GO:0071596">
    <property type="term" value="P:ubiquitin-dependent protein catabolic process via the N-end rule pathway"/>
    <property type="evidence" value="ECO:0007669"/>
    <property type="project" value="UniProtKB-UniRule"/>
</dbReference>
<evidence type="ECO:0000256" key="10">
    <source>
        <dbReference type="RuleBase" id="RU366018"/>
    </source>
</evidence>
<keyword evidence="5 10" id="KW-0863">Zinc-finger</keyword>
<keyword evidence="4 10" id="KW-0479">Metal-binding</keyword>
<evidence type="ECO:0000256" key="4">
    <source>
        <dbReference type="ARBA" id="ARBA00022723"/>
    </source>
</evidence>
<comment type="similarity">
    <text evidence="8 10">Belongs to the E3 ubiquitin-protein ligase UBR1-like family.</text>
</comment>
<dbReference type="FunFam" id="2.10.110.30:FF:000002">
    <property type="entry name" value="Putative e3 ubiquitin-protein ligase ubr3"/>
    <property type="match status" value="1"/>
</dbReference>
<dbReference type="EC" id="2.3.2.27" evidence="10"/>
<proteinExistence type="inferred from homology"/>
<dbReference type="Pfam" id="PF02207">
    <property type="entry name" value="zf-UBR"/>
    <property type="match status" value="1"/>
</dbReference>
<dbReference type="Pfam" id="PF22960">
    <property type="entry name" value="WHD_UBR1"/>
    <property type="match status" value="1"/>
</dbReference>
<sequence length="1730" mass="197105">MDDEELDIPDEFRSALENDFNVRCREWKVVTDRLRENHVPFWGAPFDPRYSAELRKEASDLDKLLDSCIDRDLNEDDDAADKVLSLLHQGTDPTEFTLTLLMYDFSFKCGAVWNTNSVAYRCNTCAKNSCMSLCADCYEGGGHKDHDSTRFFSLAGGACDCGSEDTLHPSGFCSRHGAEAVRRGLLPPNDILSLTEFVVVKLLMKLFNVYRQTPKGVEERCSNAKECITQLTFESTQYPRAVTDFLLTFVDKGAAARRAMVDILLDSDLYARCNRSPDPEEAGYVGSHFDHRSSECLRYAVETLPSLDPVRPSLFPDEYGLFTSDGAAQDRLEPVFQNFAEEMSFWLVRLNFPQPLIDLTLALTSDARYRDFFARSIMYYYEQSIQNLSNLYSADLCEEANDLIARMLHVSVQICSSEDVSEMLQQETNAMDKILTAAIRFFSPHVAFRGNEEGDRVFPCITGSGNYTRHRQSFWSFLNDLQNFLSHHGLGYQFLKDDKLVQKYIILIRMFQGANTFVRRVTGDHIENDYLALGQRVFSVEYELESVLLMNLTVAVKKHDQDGLATRRFLKSLMHCLETYTNSHDLDKNNSLPFSELSLHLPLHRVFSGFLSLGEITGEHLRFSADQLDKEFFRAVLIHPLRIMVAIAEAAANLWVRNGNTFRGSLNFYRHYVFGMSFFDLDMFLIKYASGVTGPQTTLTCVFEAYHIDDLLNIAYDPTATSPYSADRTWILPMAEATLSRLCNIATFHMTTPDVAGLRRDTLTTLFLSEKSAYSSIVECLCDRGHEWSKLVSSKLEGVLKEVADFKPPDSNGETLTDGSYTVKKELWFTEFDPIYCRMRCFSPKQFEELCLTAEAIEKEQFDSQRKSIVAHFWIPFRLFRFNFSERGELISDFGSAFLCEQKMFKFIGHVIHLYLTTNEISISSVQHAIYLLTLSVTFFQSEIMKSSVKKFWDSEIRERYANNTLLEKLFMTPVKERTVLQLLTDLFRKLLKDESKSTDDVSLARALREQVDQDPAGLTRISGNGIHYVGRLFCLLYASGDCAIVSAIDAILSKAICAIEAPLETVEGDSDQAKRLAMKRKADILAMLQQKSARIYQTLSAQETSSTSLSSAEADVEVLCCQCKAPGNFESGSDDLLGTFAYVAGAPAYTLSIAEDGRNKEHTLIHDAPLIVKTRAQYARDRAIKCLEKKSLTVQYHTIVGFPSAEVRTCGHLVHLRCYKQISTRKDSCTICRQHSNGFLPIVNPLDLSYVKDDVQEVAPPKALVTSISKAVENFTSVNYTQGEKDFYDSIVHLCKEATFGKGFTIYRENAEPPLLSIIENGILLRSNDLRDLCRRPLLFGAMAARVMAEVKNSDGSFTQRYISSLLFPMQEKENRLGIPTISCHVKVMFLRGLCFIASQQDDSRSTLIAKILLFFKHALYAELTKKTVVYLRREHPSNLEVLFQTMKDMFSARGSNCDKIFNTVISAIEAAFLENEKAFPAPNILEVKPRCPHKLLDMLDCTTKDMTMFVIAFMHYTNLKSFASAPEFSSATGPILLEYINDLYPQDFSLNTRFIFDWVHHYLTDRYVNKLDLTAGEPLKWRFRTLLTLPKCYEDIFKIYHNRECGNCERISRHPMLCLVCGQLVCIENVDNTSSEVILHIERCTSGNSILLSVLTSLIIVVQNYKFNIWGSPYLDKHGEEDRQLRRGKPLFLSESRVRFLQRDWFTQVFTGTFLEFTMFKLLDEEFR</sequence>
<evidence type="ECO:0000256" key="5">
    <source>
        <dbReference type="ARBA" id="ARBA00022771"/>
    </source>
</evidence>
<dbReference type="PANTHER" id="PTHR21497:SF39">
    <property type="entry name" value="E3 UBIQUITIN-PROTEIN LIGASE UBR3"/>
    <property type="match status" value="1"/>
</dbReference>
<dbReference type="GO" id="GO:0016567">
    <property type="term" value="P:protein ubiquitination"/>
    <property type="evidence" value="ECO:0007669"/>
    <property type="project" value="UniProtKB-UniRule"/>
</dbReference>
<evidence type="ECO:0000256" key="1">
    <source>
        <dbReference type="ARBA" id="ARBA00000900"/>
    </source>
</evidence>
<organism evidence="12 13">
    <name type="scientific">Steinernema glaseri</name>
    <dbReference type="NCBI Taxonomy" id="37863"/>
    <lineage>
        <taxon>Eukaryota</taxon>
        <taxon>Metazoa</taxon>
        <taxon>Ecdysozoa</taxon>
        <taxon>Nematoda</taxon>
        <taxon>Chromadorea</taxon>
        <taxon>Rhabditida</taxon>
        <taxon>Tylenchina</taxon>
        <taxon>Panagrolaimomorpha</taxon>
        <taxon>Strongyloidoidea</taxon>
        <taxon>Steinernematidae</taxon>
        <taxon>Steinernema</taxon>
    </lineage>
</organism>
<dbReference type="Pfam" id="PF18995">
    <property type="entry name" value="PRT6_C"/>
    <property type="match status" value="1"/>
</dbReference>
<dbReference type="InterPro" id="IPR039164">
    <property type="entry name" value="UBR1-like"/>
</dbReference>
<dbReference type="Gene3D" id="2.10.110.30">
    <property type="match status" value="1"/>
</dbReference>
<evidence type="ECO:0000256" key="6">
    <source>
        <dbReference type="ARBA" id="ARBA00022786"/>
    </source>
</evidence>
<dbReference type="CDD" id="cd19673">
    <property type="entry name" value="UBR-box_UBR3"/>
    <property type="match status" value="1"/>
</dbReference>
<name>A0A1I7YQJ5_9BILA</name>
<evidence type="ECO:0000256" key="3">
    <source>
        <dbReference type="ARBA" id="ARBA00022679"/>
    </source>
</evidence>
<dbReference type="GO" id="GO:0008270">
    <property type="term" value="F:zinc ion binding"/>
    <property type="evidence" value="ECO:0007669"/>
    <property type="project" value="UniProtKB-UniRule"/>
</dbReference>
<evidence type="ECO:0000259" key="11">
    <source>
        <dbReference type="PROSITE" id="PS51157"/>
    </source>
</evidence>
<comment type="catalytic activity">
    <reaction evidence="1 10">
        <text>S-ubiquitinyl-[E2 ubiquitin-conjugating enzyme]-L-cysteine + [acceptor protein]-L-lysine = [E2 ubiquitin-conjugating enzyme]-L-cysteine + N(6)-ubiquitinyl-[acceptor protein]-L-lysine.</text>
        <dbReference type="EC" id="2.3.2.27"/>
    </reaction>
</comment>
<keyword evidence="12" id="KW-1185">Reference proteome</keyword>
<dbReference type="UniPathway" id="UPA00143"/>
<reference evidence="13" key="1">
    <citation type="submission" date="2016-11" db="UniProtKB">
        <authorList>
            <consortium name="WormBaseParasite"/>
        </authorList>
    </citation>
    <scope>IDENTIFICATION</scope>
</reference>
<keyword evidence="7 10" id="KW-0862">Zinc</keyword>
<accession>A0A1I7YQJ5</accession>
<feature type="zinc finger region" description="UBR-type" evidence="9">
    <location>
        <begin position="107"/>
        <end position="178"/>
    </location>
</feature>
<comment type="function">
    <text evidence="10">Ubiquitin ligase protein which is a component of the N-end rule pathway. Recognizes and binds to proteins bearing specific N-terminal residues that are destabilizing according to the N-end rule, leading to their ubiquitination and subsequent degradation.</text>
</comment>
<dbReference type="GO" id="GO:0005737">
    <property type="term" value="C:cytoplasm"/>
    <property type="evidence" value="ECO:0007669"/>
    <property type="project" value="TreeGrafter"/>
</dbReference>
<dbReference type="InterPro" id="IPR003126">
    <property type="entry name" value="Znf_UBR"/>
</dbReference>
<evidence type="ECO:0000256" key="7">
    <source>
        <dbReference type="ARBA" id="ARBA00022833"/>
    </source>
</evidence>
<dbReference type="PANTHER" id="PTHR21497">
    <property type="entry name" value="UBIQUITIN LIGASE E3 ALPHA-RELATED"/>
    <property type="match status" value="1"/>
</dbReference>
<feature type="domain" description="UBR-type" evidence="11">
    <location>
        <begin position="107"/>
        <end position="178"/>
    </location>
</feature>
<evidence type="ECO:0000256" key="9">
    <source>
        <dbReference type="PROSITE-ProRule" id="PRU00508"/>
    </source>
</evidence>
<evidence type="ECO:0000256" key="2">
    <source>
        <dbReference type="ARBA" id="ARBA00004906"/>
    </source>
</evidence>
<dbReference type="GO" id="GO:0061630">
    <property type="term" value="F:ubiquitin protein ligase activity"/>
    <property type="evidence" value="ECO:0007669"/>
    <property type="project" value="UniProtKB-UniRule"/>
</dbReference>
<dbReference type="InterPro" id="IPR055194">
    <property type="entry name" value="UBR1-like_WH"/>
</dbReference>
<dbReference type="GO" id="GO:0000151">
    <property type="term" value="C:ubiquitin ligase complex"/>
    <property type="evidence" value="ECO:0007669"/>
    <property type="project" value="TreeGrafter"/>
</dbReference>
<evidence type="ECO:0000313" key="12">
    <source>
        <dbReference type="Proteomes" id="UP000095287"/>
    </source>
</evidence>
<keyword evidence="6 10" id="KW-0833">Ubl conjugation pathway</keyword>
<comment type="pathway">
    <text evidence="2 10">Protein modification; protein ubiquitination.</text>
</comment>
<dbReference type="PROSITE" id="PS51157">
    <property type="entry name" value="ZF_UBR"/>
    <property type="match status" value="1"/>
</dbReference>
<evidence type="ECO:0000256" key="8">
    <source>
        <dbReference type="ARBA" id="ARBA00046341"/>
    </source>
</evidence>
<dbReference type="InterPro" id="IPR044046">
    <property type="entry name" value="E3_ligase_UBR-like_C"/>
</dbReference>
<keyword evidence="3 10" id="KW-0808">Transferase</keyword>
<protein>
    <recommendedName>
        <fullName evidence="10">E3 ubiquitin-protein ligase</fullName>
        <ecNumber evidence="10">2.3.2.27</ecNumber>
    </recommendedName>
</protein>
<dbReference type="WBParaSite" id="L893_g18802.t1">
    <property type="protein sequence ID" value="L893_g18802.t1"/>
    <property type="gene ID" value="L893_g18802"/>
</dbReference>
<evidence type="ECO:0000313" key="13">
    <source>
        <dbReference type="WBParaSite" id="L893_g18802.t1"/>
    </source>
</evidence>
<dbReference type="Proteomes" id="UP000095287">
    <property type="component" value="Unplaced"/>
</dbReference>